<proteinExistence type="predicted"/>
<comment type="caution">
    <text evidence="3">The sequence shown here is derived from an EMBL/GenBank/DDBJ whole genome shotgun (WGS) entry which is preliminary data.</text>
</comment>
<organism evidence="3 4">
    <name type="scientific">Datura stramonium</name>
    <name type="common">Jimsonweed</name>
    <name type="synonym">Common thornapple</name>
    <dbReference type="NCBI Taxonomy" id="4076"/>
    <lineage>
        <taxon>Eukaryota</taxon>
        <taxon>Viridiplantae</taxon>
        <taxon>Streptophyta</taxon>
        <taxon>Embryophyta</taxon>
        <taxon>Tracheophyta</taxon>
        <taxon>Spermatophyta</taxon>
        <taxon>Magnoliopsida</taxon>
        <taxon>eudicotyledons</taxon>
        <taxon>Gunneridae</taxon>
        <taxon>Pentapetalae</taxon>
        <taxon>asterids</taxon>
        <taxon>lamiids</taxon>
        <taxon>Solanales</taxon>
        <taxon>Solanaceae</taxon>
        <taxon>Solanoideae</taxon>
        <taxon>Datureae</taxon>
        <taxon>Datura</taxon>
    </lineage>
</organism>
<gene>
    <name evidence="3" type="ORF">HAX54_041846</name>
</gene>
<evidence type="ECO:0000256" key="2">
    <source>
        <dbReference type="SAM" id="SignalP"/>
    </source>
</evidence>
<keyword evidence="2" id="KW-0732">Signal</keyword>
<evidence type="ECO:0000313" key="4">
    <source>
        <dbReference type="Proteomes" id="UP000823775"/>
    </source>
</evidence>
<protein>
    <submittedName>
        <fullName evidence="3">Uncharacterized protein</fullName>
    </submittedName>
</protein>
<evidence type="ECO:0000256" key="1">
    <source>
        <dbReference type="SAM" id="MobiDB-lite"/>
    </source>
</evidence>
<feature type="signal peptide" evidence="2">
    <location>
        <begin position="1"/>
        <end position="24"/>
    </location>
</feature>
<dbReference type="Proteomes" id="UP000823775">
    <property type="component" value="Unassembled WGS sequence"/>
</dbReference>
<feature type="chain" id="PRO_5045525396" evidence="2">
    <location>
        <begin position="25"/>
        <end position="105"/>
    </location>
</feature>
<evidence type="ECO:0000313" key="3">
    <source>
        <dbReference type="EMBL" id="MCE2055058.1"/>
    </source>
</evidence>
<keyword evidence="4" id="KW-1185">Reference proteome</keyword>
<accession>A0ABS8W048</accession>
<feature type="region of interest" description="Disordered" evidence="1">
    <location>
        <begin position="40"/>
        <end position="86"/>
    </location>
</feature>
<dbReference type="EMBL" id="JACEIK010006079">
    <property type="protein sequence ID" value="MCE2055058.1"/>
    <property type="molecule type" value="Genomic_DNA"/>
</dbReference>
<name>A0ABS8W048_DATST</name>
<reference evidence="3 4" key="1">
    <citation type="journal article" date="2021" name="BMC Genomics">
        <title>Datura genome reveals duplications of psychoactive alkaloid biosynthetic genes and high mutation rate following tissue culture.</title>
        <authorList>
            <person name="Rajewski A."/>
            <person name="Carter-House D."/>
            <person name="Stajich J."/>
            <person name="Litt A."/>
        </authorList>
    </citation>
    <scope>NUCLEOTIDE SEQUENCE [LARGE SCALE GENOMIC DNA]</scope>
    <source>
        <strain evidence="3">AR-01</strain>
    </source>
</reference>
<feature type="compositionally biased region" description="Low complexity" evidence="1">
    <location>
        <begin position="54"/>
        <end position="67"/>
    </location>
</feature>
<sequence length="105" mass="10649">MLQGSGASFMFGLAVGSIPMMSMAVYGSVNCFEKPGPPPPTGGISAGGGEIACSSTSTSTSATSRSIGSRRRMGMSGDNNVNGGRGKTYPSVMLVKEILPSLVLR</sequence>